<keyword evidence="3" id="KW-1003">Cell membrane</keyword>
<organism evidence="9 10">
    <name type="scientific">Candidatus Reconcilbacillus cellulovorans</name>
    <dbReference type="NCBI Taxonomy" id="1906605"/>
    <lineage>
        <taxon>Bacteria</taxon>
        <taxon>Bacillati</taxon>
        <taxon>Bacillota</taxon>
        <taxon>Bacilli</taxon>
        <taxon>Bacillales</taxon>
        <taxon>Paenibacillaceae</taxon>
        <taxon>Candidatus Reconcilbacillus</taxon>
    </lineage>
</organism>
<name>A0A2A6DY58_9BACL</name>
<feature type="transmembrane region" description="Helical" evidence="7">
    <location>
        <begin position="277"/>
        <end position="299"/>
    </location>
</feature>
<evidence type="ECO:0000259" key="8">
    <source>
        <dbReference type="Pfam" id="PF03176"/>
    </source>
</evidence>
<gene>
    <name evidence="9" type="ORF">BLM47_10400</name>
</gene>
<reference evidence="9 10" key="1">
    <citation type="submission" date="2016-12" db="EMBL/GenBank/DDBJ databases">
        <title>Candidatus Reconcilibacillus cellulovorans genome.</title>
        <authorList>
            <person name="Kolinko S."/>
            <person name="Wu Y.-W."/>
            <person name="Tachea F."/>
            <person name="Denzel E."/>
            <person name="Hiras J."/>
            <person name="Baecker N."/>
            <person name="Chan L.J."/>
            <person name="Eichorst S.A."/>
            <person name="Frey D."/>
            <person name="Adams P.D."/>
            <person name="Pray T."/>
            <person name="Tanjore D."/>
            <person name="Petzold C.J."/>
            <person name="Gladden J.M."/>
            <person name="Simmons B.A."/>
            <person name="Singer S.W."/>
        </authorList>
    </citation>
    <scope>NUCLEOTIDE SEQUENCE [LARGE SCALE GENOMIC DNA]</scope>
    <source>
        <strain evidence="9">JTherm</strain>
    </source>
</reference>
<dbReference type="PANTHER" id="PTHR33406">
    <property type="entry name" value="MEMBRANE PROTEIN MJ1562-RELATED"/>
    <property type="match status" value="1"/>
</dbReference>
<keyword evidence="6 7" id="KW-0472">Membrane</keyword>
<feature type="transmembrane region" description="Helical" evidence="7">
    <location>
        <begin position="197"/>
        <end position="218"/>
    </location>
</feature>
<evidence type="ECO:0000313" key="10">
    <source>
        <dbReference type="Proteomes" id="UP000243688"/>
    </source>
</evidence>
<accession>A0A2A6DY58</accession>
<comment type="subcellular location">
    <subcellularLocation>
        <location evidence="1">Cell membrane</location>
        <topology evidence="1">Multi-pass membrane protein</topology>
    </subcellularLocation>
</comment>
<feature type="domain" description="Membrane transport protein MMPL" evidence="8">
    <location>
        <begin position="594"/>
        <end position="892"/>
    </location>
</feature>
<feature type="transmembrane region" description="Helical" evidence="7">
    <location>
        <begin position="862"/>
        <end position="886"/>
    </location>
</feature>
<comment type="caution">
    <text evidence="9">The sequence shown here is derived from an EMBL/GenBank/DDBJ whole genome shotgun (WGS) entry which is preliminary data.</text>
</comment>
<feature type="transmembrane region" description="Helical" evidence="7">
    <location>
        <begin position="724"/>
        <end position="740"/>
    </location>
</feature>
<feature type="transmembrane region" description="Helical" evidence="7">
    <location>
        <begin position="836"/>
        <end position="856"/>
    </location>
</feature>
<sequence>MIRHWRAAALAFWLAAFAASLAFLPDLGAIVRQRDPNMLPADAETIRAAEALRQIRPERRAKAEAVLVFARNGGLTDADRQWLNGEIEVWRQHADEWGIAYVSADEAVESKDGSVRLLTVGLRESALSAVSRDALKNLRERMQNRPAGTEAYWTGDAPIFIDLQDSAEAGLHRTEALTVALVIVILLIVFRSPVAPLVPLATIGLAFVISRGLVGLAAERWDLPVSNYTQSFLVAVLFGAGTDYCILLMHRFREELSRGRDVGDAVRATLRSVGKTVVFAALTVLIAFSLIGFSQFGLYRSAVGVSIGMAVALTAVLTFAPAVMALLGRRLFWPVRVETGRGHRESRFWDRLGALAVRRPAVVLIVALAVTLPFASTYRDQRSFDQLSEIDPSFESVQGFQKIEQAFGSGEIFPVTAVVRVPQSLRSPEGIAAVERVSAAVAQADHVVKVRSASRPAGVRIEELSAENRLDAVRRGVDEMAARMQEQQPKVGELAGAIGRMSTETRRASDGLAAAADGLGRLRGGAEQLGQSAAALGSSFDALLKSHPELANDPRVPALSQGLRQIGEGARSLANGIGEAQTGVRSAADGLGRLADGQRQAADGAAQLENGLKETVDALKRVSSALADVRAEGWNIPPEAWNRPELQKAFDVYLSPDGTIARFDLVLDVDPYSKEAMRLVDDLRRRVAESVRSAGLRDAEVTLAGIAAQNAELDDVTREDFRRTGAWVLFGIAAVLALMLRSAAAPVYILLSLGLNYLVTAGLLERIFVDVRGEPGLSWAAPFFVFLALTALSVDYGIFLLARLKEEQAAAASGVGDTGAEAVEPIRRAMAKTGGVITSAAVILAGTFSAFLPSGVVPLMQIGSGIVVGLALYTFVFLGFAVPALIRLQTRR</sequence>
<dbReference type="Gene3D" id="1.20.1640.10">
    <property type="entry name" value="Multidrug efflux transporter AcrB transmembrane domain"/>
    <property type="match status" value="2"/>
</dbReference>
<feature type="transmembrane region" description="Helical" evidence="7">
    <location>
        <begin position="170"/>
        <end position="190"/>
    </location>
</feature>
<dbReference type="GO" id="GO:0005886">
    <property type="term" value="C:plasma membrane"/>
    <property type="evidence" value="ECO:0007669"/>
    <property type="project" value="UniProtKB-SubCell"/>
</dbReference>
<feature type="transmembrane region" description="Helical" evidence="7">
    <location>
        <begin position="361"/>
        <end position="378"/>
    </location>
</feature>
<evidence type="ECO:0000256" key="2">
    <source>
        <dbReference type="ARBA" id="ARBA00010157"/>
    </source>
</evidence>
<feature type="transmembrane region" description="Helical" evidence="7">
    <location>
        <begin position="747"/>
        <end position="769"/>
    </location>
</feature>
<dbReference type="PANTHER" id="PTHR33406:SF6">
    <property type="entry name" value="MEMBRANE PROTEIN YDGH-RELATED"/>
    <property type="match status" value="1"/>
</dbReference>
<dbReference type="InterPro" id="IPR004869">
    <property type="entry name" value="MMPL_dom"/>
</dbReference>
<feature type="transmembrane region" description="Helical" evidence="7">
    <location>
        <begin position="230"/>
        <end position="250"/>
    </location>
</feature>
<dbReference type="AlphaFoldDB" id="A0A2A6DY58"/>
<protein>
    <recommendedName>
        <fullName evidence="8">Membrane transport protein MMPL domain-containing protein</fullName>
    </recommendedName>
</protein>
<evidence type="ECO:0000256" key="1">
    <source>
        <dbReference type="ARBA" id="ARBA00004651"/>
    </source>
</evidence>
<evidence type="ECO:0000313" key="9">
    <source>
        <dbReference type="EMBL" id="PDO09830.1"/>
    </source>
</evidence>
<keyword evidence="4 7" id="KW-0812">Transmembrane</keyword>
<evidence type="ECO:0000256" key="7">
    <source>
        <dbReference type="SAM" id="Phobius"/>
    </source>
</evidence>
<proteinExistence type="inferred from homology"/>
<dbReference type="InterPro" id="IPR050545">
    <property type="entry name" value="Mycobact_MmpL"/>
</dbReference>
<evidence type="ECO:0000256" key="4">
    <source>
        <dbReference type="ARBA" id="ARBA00022692"/>
    </source>
</evidence>
<feature type="transmembrane region" description="Helical" evidence="7">
    <location>
        <begin position="781"/>
        <end position="802"/>
    </location>
</feature>
<feature type="domain" description="Membrane transport protein MMPL" evidence="8">
    <location>
        <begin position="38"/>
        <end position="362"/>
    </location>
</feature>
<dbReference type="SUPFAM" id="SSF82866">
    <property type="entry name" value="Multidrug efflux transporter AcrB transmembrane domain"/>
    <property type="match status" value="2"/>
</dbReference>
<dbReference type="EMBL" id="MOXJ01000026">
    <property type="protein sequence ID" value="PDO09830.1"/>
    <property type="molecule type" value="Genomic_DNA"/>
</dbReference>
<dbReference type="Pfam" id="PF03176">
    <property type="entry name" value="MMPL"/>
    <property type="match status" value="2"/>
</dbReference>
<feature type="transmembrane region" description="Helical" evidence="7">
    <location>
        <begin position="305"/>
        <end position="327"/>
    </location>
</feature>
<evidence type="ECO:0000256" key="6">
    <source>
        <dbReference type="ARBA" id="ARBA00023136"/>
    </source>
</evidence>
<evidence type="ECO:0000256" key="3">
    <source>
        <dbReference type="ARBA" id="ARBA00022475"/>
    </source>
</evidence>
<keyword evidence="5 7" id="KW-1133">Transmembrane helix</keyword>
<evidence type="ECO:0000256" key="5">
    <source>
        <dbReference type="ARBA" id="ARBA00022989"/>
    </source>
</evidence>
<dbReference type="Proteomes" id="UP000243688">
    <property type="component" value="Unassembled WGS sequence"/>
</dbReference>
<comment type="similarity">
    <text evidence="2">Belongs to the resistance-nodulation-cell division (RND) (TC 2.A.6) family. MmpL subfamily.</text>
</comment>